<dbReference type="NCBIfam" id="TIGR02625">
    <property type="entry name" value="YiiL_rotase"/>
    <property type="match status" value="1"/>
</dbReference>
<dbReference type="RefSeq" id="WP_345032120.1">
    <property type="nucleotide sequence ID" value="NZ_BAABEY010000036.1"/>
</dbReference>
<gene>
    <name evidence="6" type="primary">rhaM_2</name>
    <name evidence="6" type="ORF">GCM10023091_37860</name>
</gene>
<evidence type="ECO:0000256" key="5">
    <source>
        <dbReference type="NCBIfam" id="TIGR02625"/>
    </source>
</evidence>
<proteinExistence type="predicted"/>
<keyword evidence="7" id="KW-1185">Reference proteome</keyword>
<reference evidence="7" key="1">
    <citation type="journal article" date="2019" name="Int. J. Syst. Evol. Microbiol.">
        <title>The Global Catalogue of Microorganisms (GCM) 10K type strain sequencing project: providing services to taxonomists for standard genome sequencing and annotation.</title>
        <authorList>
            <consortium name="The Broad Institute Genomics Platform"/>
            <consortium name="The Broad Institute Genome Sequencing Center for Infectious Disease"/>
            <person name="Wu L."/>
            <person name="Ma J."/>
        </authorList>
    </citation>
    <scope>NUCLEOTIDE SEQUENCE [LARGE SCALE GENOMIC DNA]</scope>
    <source>
        <strain evidence="7">JCM 31920</strain>
    </source>
</reference>
<dbReference type="Pfam" id="PF05336">
    <property type="entry name" value="rhaM"/>
    <property type="match status" value="1"/>
</dbReference>
<accession>A0ABP8M9M1</accession>
<dbReference type="PANTHER" id="PTHR34389">
    <property type="entry name" value="L-RHAMNOSE MUTAROTASE"/>
    <property type="match status" value="1"/>
</dbReference>
<dbReference type="Gene3D" id="3.30.70.100">
    <property type="match status" value="1"/>
</dbReference>
<dbReference type="InterPro" id="IPR008000">
    <property type="entry name" value="Rham/fucose_mutarotase"/>
</dbReference>
<organism evidence="6 7">
    <name type="scientific">Ravibacter arvi</name>
    <dbReference type="NCBI Taxonomy" id="2051041"/>
    <lineage>
        <taxon>Bacteria</taxon>
        <taxon>Pseudomonadati</taxon>
        <taxon>Bacteroidota</taxon>
        <taxon>Cytophagia</taxon>
        <taxon>Cytophagales</taxon>
        <taxon>Spirosomataceae</taxon>
        <taxon>Ravibacter</taxon>
    </lineage>
</organism>
<dbReference type="PANTHER" id="PTHR34389:SF2">
    <property type="entry name" value="L-RHAMNOSE MUTAROTASE"/>
    <property type="match status" value="1"/>
</dbReference>
<sequence>MQLFPGFEQEYLKRHEQIWPELKALLKEAGISDYSIFLDKESLTLFGVMQVTDEEAQNGLKDHPIMKRWWAYMKDIMASNPDNSPVTAPLELVFHLE</sequence>
<name>A0ABP8M9M1_9BACT</name>
<dbReference type="SUPFAM" id="SSF54909">
    <property type="entry name" value="Dimeric alpha+beta barrel"/>
    <property type="match status" value="1"/>
</dbReference>
<protein>
    <recommendedName>
        <fullName evidence="5">L-rhamnose mutarotase</fullName>
        <ecNumber evidence="5">5.1.3.32</ecNumber>
    </recommendedName>
</protein>
<keyword evidence="4" id="KW-0684">Rhamnose metabolism</keyword>
<keyword evidence="1" id="KW-0963">Cytoplasm</keyword>
<dbReference type="EC" id="5.1.3.32" evidence="5"/>
<evidence type="ECO:0000256" key="4">
    <source>
        <dbReference type="ARBA" id="ARBA00023308"/>
    </source>
</evidence>
<evidence type="ECO:0000256" key="3">
    <source>
        <dbReference type="ARBA" id="ARBA00023277"/>
    </source>
</evidence>
<evidence type="ECO:0000313" key="7">
    <source>
        <dbReference type="Proteomes" id="UP001501508"/>
    </source>
</evidence>
<dbReference type="InterPro" id="IPR013448">
    <property type="entry name" value="L-rhamnose_mutarotase"/>
</dbReference>
<dbReference type="EMBL" id="BAABEY010000036">
    <property type="protein sequence ID" value="GAA4445794.1"/>
    <property type="molecule type" value="Genomic_DNA"/>
</dbReference>
<keyword evidence="3" id="KW-0119">Carbohydrate metabolism</keyword>
<evidence type="ECO:0000256" key="1">
    <source>
        <dbReference type="ARBA" id="ARBA00022490"/>
    </source>
</evidence>
<dbReference type="Proteomes" id="UP001501508">
    <property type="component" value="Unassembled WGS sequence"/>
</dbReference>
<evidence type="ECO:0000256" key="2">
    <source>
        <dbReference type="ARBA" id="ARBA00023235"/>
    </source>
</evidence>
<evidence type="ECO:0000313" key="6">
    <source>
        <dbReference type="EMBL" id="GAA4445794.1"/>
    </source>
</evidence>
<comment type="caution">
    <text evidence="6">The sequence shown here is derived from an EMBL/GenBank/DDBJ whole genome shotgun (WGS) entry which is preliminary data.</text>
</comment>
<dbReference type="InterPro" id="IPR011008">
    <property type="entry name" value="Dimeric_a/b-barrel"/>
</dbReference>
<keyword evidence="2" id="KW-0413">Isomerase</keyword>